<evidence type="ECO:0000313" key="5">
    <source>
        <dbReference type="Proteomes" id="UP000076825"/>
    </source>
</evidence>
<keyword evidence="2" id="KW-0472">Membrane</keyword>
<dbReference type="Proteomes" id="UP000076825">
    <property type="component" value="Chromosome 1"/>
</dbReference>
<evidence type="ECO:0000259" key="3">
    <source>
        <dbReference type="Pfam" id="PF07331"/>
    </source>
</evidence>
<keyword evidence="2" id="KW-1133">Transmembrane helix</keyword>
<evidence type="ECO:0000256" key="2">
    <source>
        <dbReference type="SAM" id="Phobius"/>
    </source>
</evidence>
<dbReference type="EMBL" id="LT546645">
    <property type="protein sequence ID" value="SAI70135.1"/>
    <property type="molecule type" value="Genomic_DNA"/>
</dbReference>
<name>A0A157RN34_9BORD</name>
<accession>A0A157RN34</accession>
<feature type="transmembrane region" description="Helical" evidence="2">
    <location>
        <begin position="96"/>
        <end position="125"/>
    </location>
</feature>
<dbReference type="InterPro" id="IPR009936">
    <property type="entry name" value="DUF1468"/>
</dbReference>
<organism evidence="4 5">
    <name type="scientific">Bordetella trematum</name>
    <dbReference type="NCBI Taxonomy" id="123899"/>
    <lineage>
        <taxon>Bacteria</taxon>
        <taxon>Pseudomonadati</taxon>
        <taxon>Pseudomonadota</taxon>
        <taxon>Betaproteobacteria</taxon>
        <taxon>Burkholderiales</taxon>
        <taxon>Alcaligenaceae</taxon>
        <taxon>Bordetella</taxon>
    </lineage>
</organism>
<evidence type="ECO:0000256" key="1">
    <source>
        <dbReference type="SAM" id="MobiDB-lite"/>
    </source>
</evidence>
<dbReference type="AlphaFoldDB" id="A0A157RN34"/>
<keyword evidence="5" id="KW-1185">Reference proteome</keyword>
<feature type="transmembrane region" description="Helical" evidence="2">
    <location>
        <begin position="12"/>
        <end position="32"/>
    </location>
</feature>
<dbReference type="GeneID" id="56590648"/>
<evidence type="ECO:0000313" key="4">
    <source>
        <dbReference type="EMBL" id="SAI70135.1"/>
    </source>
</evidence>
<sequence length="167" mass="18083">MRSTTFFRKRDLWGGAFVALCGALTIMEANTYTIGELARMGPGYFPMVIGWFLIALGILIPLTPDPEEAEEDAQAEEAARANPQDRPSRGERLRGVACITGGIALFIVIGEYFGFLPATFVLVFVSALGDTGNSVRSAALLAAAMTLFGAIVFSWALQLQFPMLRWG</sequence>
<gene>
    <name evidence="4" type="ORF">SAMEA3906487_02077</name>
</gene>
<dbReference type="PATRIC" id="fig|123899.6.peg.2073"/>
<dbReference type="STRING" id="123899.SAMEA3906487_02077"/>
<dbReference type="KEGG" id="btrm:SAMEA390648702077"/>
<reference evidence="4 5" key="1">
    <citation type="submission" date="2016-04" db="EMBL/GenBank/DDBJ databases">
        <authorList>
            <consortium name="Pathogen Informatics"/>
        </authorList>
    </citation>
    <scope>NUCLEOTIDE SEQUENCE [LARGE SCALE GENOMIC DNA]</scope>
    <source>
        <strain evidence="4 5">H044680328</strain>
    </source>
</reference>
<dbReference type="RefSeq" id="WP_025512838.1">
    <property type="nucleotide sequence ID" value="NZ_CP016340.1"/>
</dbReference>
<proteinExistence type="predicted"/>
<dbReference type="eggNOG" id="ENOG50302C7">
    <property type="taxonomic scope" value="Bacteria"/>
</dbReference>
<dbReference type="OrthoDB" id="8965982at2"/>
<keyword evidence="2" id="KW-0812">Transmembrane</keyword>
<feature type="transmembrane region" description="Helical" evidence="2">
    <location>
        <begin position="44"/>
        <end position="62"/>
    </location>
</feature>
<protein>
    <submittedName>
        <fullName evidence="4">Membrane protein</fullName>
    </submittedName>
</protein>
<feature type="region of interest" description="Disordered" evidence="1">
    <location>
        <begin position="69"/>
        <end position="90"/>
    </location>
</feature>
<feature type="transmembrane region" description="Helical" evidence="2">
    <location>
        <begin position="137"/>
        <end position="157"/>
    </location>
</feature>
<dbReference type="Pfam" id="PF07331">
    <property type="entry name" value="TctB"/>
    <property type="match status" value="1"/>
</dbReference>
<feature type="domain" description="DUF1468" evidence="3">
    <location>
        <begin position="13"/>
        <end position="162"/>
    </location>
</feature>